<dbReference type="EMBL" id="CP148067">
    <property type="protein sequence ID" value="WXL29027.1"/>
    <property type="molecule type" value="Genomic_DNA"/>
</dbReference>
<sequence length="279" mass="31747">MSKLKKPKIIFIDLDGTAIDLKIKGHKRISLENIKYIEKAREQGIEVVVSTGRPPIKATNVFLDPLRCTDNFIGWNGTTIYQNGVKIFEKSFEKDVIDKIFQEIEKYKISVIFNSDTKNYSFTSSWLLSIGLKWTRGQAKRYKDFKNNFTVNKMVLWHPLKERLNQFANVLKEKYRNICEIAYTGKFDSVLEITPKGCSKGESEIRYAKAKGIDPADCVHIGDTLNDATCSGHIGTLIAMNNSCKTLKMIADCISPFKNKNAGLGKTIEYYFLDNNTDL</sequence>
<dbReference type="EC" id="3.1.3.-" evidence="2"/>
<dbReference type="InterPro" id="IPR006379">
    <property type="entry name" value="HAD-SF_hydro_IIB"/>
</dbReference>
<dbReference type="RefSeq" id="WP_338822618.1">
    <property type="nucleotide sequence ID" value="NZ_CP148067.1"/>
</dbReference>
<dbReference type="Pfam" id="PF08282">
    <property type="entry name" value="Hydrolase_3"/>
    <property type="match status" value="1"/>
</dbReference>
<dbReference type="PANTHER" id="PTHR10000">
    <property type="entry name" value="PHOSPHOSERINE PHOSPHATASE"/>
    <property type="match status" value="1"/>
</dbReference>
<keyword evidence="2" id="KW-0378">Hydrolase</keyword>
<dbReference type="PANTHER" id="PTHR10000:SF8">
    <property type="entry name" value="HAD SUPERFAMILY HYDROLASE-LIKE, TYPE 3"/>
    <property type="match status" value="1"/>
</dbReference>
<dbReference type="NCBIfam" id="TIGR01484">
    <property type="entry name" value="HAD-SF-IIB"/>
    <property type="match status" value="1"/>
</dbReference>
<dbReference type="InterPro" id="IPR036412">
    <property type="entry name" value="HAD-like_sf"/>
</dbReference>
<organism evidence="2 3">
    <name type="scientific">Mycoplasmopsis felifaucium</name>
    <dbReference type="NCBI Taxonomy" id="35768"/>
    <lineage>
        <taxon>Bacteria</taxon>
        <taxon>Bacillati</taxon>
        <taxon>Mycoplasmatota</taxon>
        <taxon>Mycoplasmoidales</taxon>
        <taxon>Metamycoplasmataceae</taxon>
        <taxon>Mycoplasmopsis</taxon>
    </lineage>
</organism>
<name>A0ABZ2RPV8_9BACT</name>
<proteinExistence type="predicted"/>
<comment type="cofactor">
    <cofactor evidence="1">
        <name>Mg(2+)</name>
        <dbReference type="ChEBI" id="CHEBI:18420"/>
    </cofactor>
</comment>
<gene>
    <name evidence="2" type="ORF">WG617_03355</name>
</gene>
<dbReference type="InterPro" id="IPR023214">
    <property type="entry name" value="HAD_sf"/>
</dbReference>
<evidence type="ECO:0000256" key="1">
    <source>
        <dbReference type="ARBA" id="ARBA00001946"/>
    </source>
</evidence>
<keyword evidence="3" id="KW-1185">Reference proteome</keyword>
<dbReference type="Gene3D" id="3.30.1240.10">
    <property type="match status" value="1"/>
</dbReference>
<reference evidence="2" key="1">
    <citation type="submission" date="2024-03" db="EMBL/GenBank/DDBJ databases">
        <title>Complete genome sequence of Mycoplasma felifaucium Z921 isolated from the trachea of a cheetah.</title>
        <authorList>
            <person name="Spergser J."/>
        </authorList>
    </citation>
    <scope>NUCLEOTIDE SEQUENCE [LARGE SCALE GENOMIC DNA]</scope>
    <source>
        <strain evidence="2">Z921</strain>
    </source>
</reference>
<accession>A0ABZ2RPV8</accession>
<protein>
    <submittedName>
        <fullName evidence="2">HAD family hydrolase</fullName>
        <ecNumber evidence="2">3.1.3.-</ecNumber>
    </submittedName>
</protein>
<evidence type="ECO:0000313" key="2">
    <source>
        <dbReference type="EMBL" id="WXL29027.1"/>
    </source>
</evidence>
<dbReference type="SUPFAM" id="SSF56784">
    <property type="entry name" value="HAD-like"/>
    <property type="match status" value="1"/>
</dbReference>
<dbReference type="Gene3D" id="3.40.50.1000">
    <property type="entry name" value="HAD superfamily/HAD-like"/>
    <property type="match status" value="1"/>
</dbReference>
<dbReference type="GO" id="GO:0016787">
    <property type="term" value="F:hydrolase activity"/>
    <property type="evidence" value="ECO:0007669"/>
    <property type="project" value="UniProtKB-KW"/>
</dbReference>
<dbReference type="Proteomes" id="UP001477443">
    <property type="component" value="Chromosome"/>
</dbReference>
<evidence type="ECO:0000313" key="3">
    <source>
        <dbReference type="Proteomes" id="UP001477443"/>
    </source>
</evidence>